<dbReference type="RefSeq" id="WP_166254888.1">
    <property type="nucleotide sequence ID" value="NZ_JAAMOW010000004.1"/>
</dbReference>
<dbReference type="AlphaFoldDB" id="A0A6M2BQQ9"/>
<dbReference type="InterPro" id="IPR032710">
    <property type="entry name" value="NTF2-like_dom_sf"/>
</dbReference>
<gene>
    <name evidence="2" type="ORF">G7Y85_08475</name>
</gene>
<dbReference type="SUPFAM" id="SSF54427">
    <property type="entry name" value="NTF2-like"/>
    <property type="match status" value="1"/>
</dbReference>
<feature type="domain" description="SnoaL-like" evidence="1">
    <location>
        <begin position="6"/>
        <end position="134"/>
    </location>
</feature>
<name>A0A6M2BQQ9_9GAMM</name>
<dbReference type="Gene3D" id="3.10.450.50">
    <property type="match status" value="1"/>
</dbReference>
<evidence type="ECO:0000313" key="3">
    <source>
        <dbReference type="Proteomes" id="UP000472676"/>
    </source>
</evidence>
<dbReference type="InterPro" id="IPR037401">
    <property type="entry name" value="SnoaL-like"/>
</dbReference>
<proteinExistence type="predicted"/>
<comment type="caution">
    <text evidence="2">The sequence shown here is derived from an EMBL/GenBank/DDBJ whole genome shotgun (WGS) entry which is preliminary data.</text>
</comment>
<protein>
    <submittedName>
        <fullName evidence="2">Nuclear transport factor 2 family protein</fullName>
    </submittedName>
</protein>
<evidence type="ECO:0000259" key="1">
    <source>
        <dbReference type="Pfam" id="PF13577"/>
    </source>
</evidence>
<dbReference type="Proteomes" id="UP000472676">
    <property type="component" value="Unassembled WGS sequence"/>
</dbReference>
<dbReference type="Pfam" id="PF13577">
    <property type="entry name" value="SnoaL_4"/>
    <property type="match status" value="1"/>
</dbReference>
<reference evidence="2 3" key="1">
    <citation type="journal article" date="2014" name="Int. J. Syst. Evol. Microbiol.">
        <title>Solimonas terrae sp. nov., isolated from soil.</title>
        <authorList>
            <person name="Kim S.J."/>
            <person name="Moon J.Y."/>
            <person name="Weon H.Y."/>
            <person name="Ahn J.H."/>
            <person name="Chen W.M."/>
            <person name="Kwon S.W."/>
        </authorList>
    </citation>
    <scope>NUCLEOTIDE SEQUENCE [LARGE SCALE GENOMIC DNA]</scope>
    <source>
        <strain evidence="2 3">KIS83-12</strain>
    </source>
</reference>
<dbReference type="EMBL" id="JAAMOW010000004">
    <property type="protein sequence ID" value="NGY04798.1"/>
    <property type="molecule type" value="Genomic_DNA"/>
</dbReference>
<sequence length="155" mass="17761">MLSAQQISDRLELEQLVVAYAYAIDERAFERLDHIFTPDAHIDYRAAGGIAGGYPEIRKWLPEALAIFPGYMHFNGNFAFEIEGDEARGKVACINPMVLPKADGTPGEGETMFFGLWYLDRYRRTAAGWRIVERVEKRSFDYNMPDAFKQAMKRD</sequence>
<dbReference type="CDD" id="cd00531">
    <property type="entry name" value="NTF2_like"/>
    <property type="match status" value="1"/>
</dbReference>
<keyword evidence="3" id="KW-1185">Reference proteome</keyword>
<evidence type="ECO:0000313" key="2">
    <source>
        <dbReference type="EMBL" id="NGY04798.1"/>
    </source>
</evidence>
<accession>A0A6M2BQQ9</accession>
<organism evidence="2 3">
    <name type="scientific">Solimonas terrae</name>
    <dbReference type="NCBI Taxonomy" id="1396819"/>
    <lineage>
        <taxon>Bacteria</taxon>
        <taxon>Pseudomonadati</taxon>
        <taxon>Pseudomonadota</taxon>
        <taxon>Gammaproteobacteria</taxon>
        <taxon>Nevskiales</taxon>
        <taxon>Nevskiaceae</taxon>
        <taxon>Solimonas</taxon>
    </lineage>
</organism>